<evidence type="ECO:0000313" key="2">
    <source>
        <dbReference type="Proteomes" id="UP000324897"/>
    </source>
</evidence>
<comment type="caution">
    <text evidence="1">The sequence shown here is derived from an EMBL/GenBank/DDBJ whole genome shotgun (WGS) entry which is preliminary data.</text>
</comment>
<reference evidence="1 2" key="1">
    <citation type="journal article" date="2019" name="Sci. Rep.">
        <title>A high-quality genome of Eragrostis curvula grass provides insights into Poaceae evolution and supports new strategies to enhance forage quality.</title>
        <authorList>
            <person name="Carballo J."/>
            <person name="Santos B.A.C.M."/>
            <person name="Zappacosta D."/>
            <person name="Garbus I."/>
            <person name="Selva J.P."/>
            <person name="Gallo C.A."/>
            <person name="Diaz A."/>
            <person name="Albertini E."/>
            <person name="Caccamo M."/>
            <person name="Echenique V."/>
        </authorList>
    </citation>
    <scope>NUCLEOTIDE SEQUENCE [LARGE SCALE GENOMIC DNA]</scope>
    <source>
        <strain evidence="2">cv. Victoria</strain>
        <tissue evidence="1">Leaf</tissue>
    </source>
</reference>
<feature type="non-terminal residue" evidence="1">
    <location>
        <position position="1"/>
    </location>
</feature>
<proteinExistence type="predicted"/>
<keyword evidence="2" id="KW-1185">Reference proteome</keyword>
<name>A0A5J9UUA8_9POAL</name>
<dbReference type="Proteomes" id="UP000324897">
    <property type="component" value="Chromosome 2"/>
</dbReference>
<dbReference type="AlphaFoldDB" id="A0A5J9UUA8"/>
<sequence length="220" mass="24041">MGYLLHTVEKPIKQSDVILDLMMYAIVGGLVIQAGNPLVKRFITCYTFDALYFLEHFRSSETVTKSALTTHTVMCVTGTVCGVFQLATRLLGSKSRINARMSKFCHAIVSLWELLYDIGTFLGACIAACYSCCCSPVESVKECAKLHAQAIVVANVKSTVPLVLDLTSSSSYTHCRNTESSSIEGEFQQRLNGHTVTINIASPNDPFVAAPPKLNGNHQR</sequence>
<dbReference type="Gramene" id="TVU26858">
    <property type="protein sequence ID" value="TVU26858"/>
    <property type="gene ID" value="EJB05_29427"/>
</dbReference>
<organism evidence="1 2">
    <name type="scientific">Eragrostis curvula</name>
    <name type="common">weeping love grass</name>
    <dbReference type="NCBI Taxonomy" id="38414"/>
    <lineage>
        <taxon>Eukaryota</taxon>
        <taxon>Viridiplantae</taxon>
        <taxon>Streptophyta</taxon>
        <taxon>Embryophyta</taxon>
        <taxon>Tracheophyta</taxon>
        <taxon>Spermatophyta</taxon>
        <taxon>Magnoliopsida</taxon>
        <taxon>Liliopsida</taxon>
        <taxon>Poales</taxon>
        <taxon>Poaceae</taxon>
        <taxon>PACMAD clade</taxon>
        <taxon>Chloridoideae</taxon>
        <taxon>Eragrostideae</taxon>
        <taxon>Eragrostidinae</taxon>
        <taxon>Eragrostis</taxon>
    </lineage>
</organism>
<accession>A0A5J9UUA8</accession>
<dbReference type="EMBL" id="RWGY01000013">
    <property type="protein sequence ID" value="TVU26858.1"/>
    <property type="molecule type" value="Genomic_DNA"/>
</dbReference>
<evidence type="ECO:0000313" key="1">
    <source>
        <dbReference type="EMBL" id="TVU26858.1"/>
    </source>
</evidence>
<protein>
    <submittedName>
        <fullName evidence="1">Uncharacterized protein</fullName>
    </submittedName>
</protein>
<gene>
    <name evidence="1" type="ORF">EJB05_29427</name>
</gene>